<comment type="caution">
    <text evidence="1">The sequence shown here is derived from an EMBL/GenBank/DDBJ whole genome shotgun (WGS) entry which is preliminary data.</text>
</comment>
<reference evidence="1" key="2">
    <citation type="journal article" date="2023" name="IMA Fungus">
        <title>Comparative genomic study of the Penicillium genus elucidates a diverse pangenome and 15 lateral gene transfer events.</title>
        <authorList>
            <person name="Petersen C."/>
            <person name="Sorensen T."/>
            <person name="Nielsen M.R."/>
            <person name="Sondergaard T.E."/>
            <person name="Sorensen J.L."/>
            <person name="Fitzpatrick D.A."/>
            <person name="Frisvad J.C."/>
            <person name="Nielsen K.L."/>
        </authorList>
    </citation>
    <scope>NUCLEOTIDE SEQUENCE</scope>
    <source>
        <strain evidence="1">IBT 17660</strain>
    </source>
</reference>
<proteinExistence type="predicted"/>
<name>A0A9X0BLC0_9EURO</name>
<evidence type="ECO:0000313" key="2">
    <source>
        <dbReference type="Proteomes" id="UP001147760"/>
    </source>
</evidence>
<reference evidence="1" key="1">
    <citation type="submission" date="2022-12" db="EMBL/GenBank/DDBJ databases">
        <authorList>
            <person name="Petersen C."/>
        </authorList>
    </citation>
    <scope>NUCLEOTIDE SEQUENCE</scope>
    <source>
        <strain evidence="1">IBT 17660</strain>
    </source>
</reference>
<protein>
    <submittedName>
        <fullName evidence="1">Uncharacterized protein</fullName>
    </submittedName>
</protein>
<dbReference type="Proteomes" id="UP001147760">
    <property type="component" value="Unassembled WGS sequence"/>
</dbReference>
<gene>
    <name evidence="1" type="ORF">N7530_008917</name>
</gene>
<dbReference type="AlphaFoldDB" id="A0A9X0BLC0"/>
<sequence length="195" mass="21787">MEPSLARVGSSRKDSFLVKQALGFLCHEYNARARASLHFPTPVTDSQVRLSVARFETELAIAAMDTTCSSCGRFVYTTETRRVFTNDPVLLSLKDGLDSCGWSDGCWNICSLCYAALLRGSVPKFSMRNKINVTLCQHYPDVLKDLTLTEEYLIAKSYPVGGDFEATPWRAVITRKLPCVTRPFYYRTTGSKTAS</sequence>
<evidence type="ECO:0000313" key="1">
    <source>
        <dbReference type="EMBL" id="KAJ5471560.1"/>
    </source>
</evidence>
<organism evidence="1 2">
    <name type="scientific">Penicillium desertorum</name>
    <dbReference type="NCBI Taxonomy" id="1303715"/>
    <lineage>
        <taxon>Eukaryota</taxon>
        <taxon>Fungi</taxon>
        <taxon>Dikarya</taxon>
        <taxon>Ascomycota</taxon>
        <taxon>Pezizomycotina</taxon>
        <taxon>Eurotiomycetes</taxon>
        <taxon>Eurotiomycetidae</taxon>
        <taxon>Eurotiales</taxon>
        <taxon>Aspergillaceae</taxon>
        <taxon>Penicillium</taxon>
    </lineage>
</organism>
<dbReference type="EMBL" id="JAPWDO010000005">
    <property type="protein sequence ID" value="KAJ5471560.1"/>
    <property type="molecule type" value="Genomic_DNA"/>
</dbReference>
<dbReference type="OrthoDB" id="432234at2759"/>
<accession>A0A9X0BLC0</accession>
<keyword evidence="2" id="KW-1185">Reference proteome</keyword>